<name>A0A3M7PMZ4_BRAPC</name>
<dbReference type="EMBL" id="REGN01009800">
    <property type="protein sequence ID" value="RNA00344.1"/>
    <property type="molecule type" value="Genomic_DNA"/>
</dbReference>
<organism evidence="1 2">
    <name type="scientific">Brachionus plicatilis</name>
    <name type="common">Marine rotifer</name>
    <name type="synonym">Brachionus muelleri</name>
    <dbReference type="NCBI Taxonomy" id="10195"/>
    <lineage>
        <taxon>Eukaryota</taxon>
        <taxon>Metazoa</taxon>
        <taxon>Spiralia</taxon>
        <taxon>Gnathifera</taxon>
        <taxon>Rotifera</taxon>
        <taxon>Eurotatoria</taxon>
        <taxon>Monogononta</taxon>
        <taxon>Pseudotrocha</taxon>
        <taxon>Ploima</taxon>
        <taxon>Brachionidae</taxon>
        <taxon>Brachionus</taxon>
    </lineage>
</organism>
<accession>A0A3M7PMZ4</accession>
<comment type="caution">
    <text evidence="1">The sequence shown here is derived from an EMBL/GenBank/DDBJ whole genome shotgun (WGS) entry which is preliminary data.</text>
</comment>
<gene>
    <name evidence="1" type="ORF">BpHYR1_024432</name>
</gene>
<sequence length="88" mass="10202">MMHYNHYVLPSYKFKNKDFNYLETLNDIEKKNCLKFLSNKKIKIIKQFSYTLILTSVGCGQDKPVHYTDGFCGHLAGQLGGLIFRPPK</sequence>
<evidence type="ECO:0000313" key="1">
    <source>
        <dbReference type="EMBL" id="RNA00344.1"/>
    </source>
</evidence>
<protein>
    <submittedName>
        <fullName evidence="1">Uncharacterized protein</fullName>
    </submittedName>
</protein>
<evidence type="ECO:0000313" key="2">
    <source>
        <dbReference type="Proteomes" id="UP000276133"/>
    </source>
</evidence>
<dbReference type="Proteomes" id="UP000276133">
    <property type="component" value="Unassembled WGS sequence"/>
</dbReference>
<proteinExistence type="predicted"/>
<reference evidence="1 2" key="1">
    <citation type="journal article" date="2018" name="Sci. Rep.">
        <title>Genomic signatures of local adaptation to the degree of environmental predictability in rotifers.</title>
        <authorList>
            <person name="Franch-Gras L."/>
            <person name="Hahn C."/>
            <person name="Garcia-Roger E.M."/>
            <person name="Carmona M.J."/>
            <person name="Serra M."/>
            <person name="Gomez A."/>
        </authorList>
    </citation>
    <scope>NUCLEOTIDE SEQUENCE [LARGE SCALE GENOMIC DNA]</scope>
    <source>
        <strain evidence="1">HYR1</strain>
    </source>
</reference>
<keyword evidence="2" id="KW-1185">Reference proteome</keyword>
<dbReference type="AlphaFoldDB" id="A0A3M7PMZ4"/>